<evidence type="ECO:0000256" key="3">
    <source>
        <dbReference type="SAM" id="MobiDB-lite"/>
    </source>
</evidence>
<protein>
    <recommendedName>
        <fullName evidence="4">HMG box domain-containing protein</fullName>
    </recommendedName>
</protein>
<dbReference type="CDD" id="cd01389">
    <property type="entry name" value="HMG-box_ROX1-like"/>
    <property type="match status" value="1"/>
</dbReference>
<feature type="domain" description="HMG box" evidence="4">
    <location>
        <begin position="325"/>
        <end position="393"/>
    </location>
</feature>
<keyword evidence="6" id="KW-1185">Reference proteome</keyword>
<feature type="DNA-binding region" description="HMG box" evidence="2">
    <location>
        <begin position="325"/>
        <end position="393"/>
    </location>
</feature>
<evidence type="ECO:0000256" key="1">
    <source>
        <dbReference type="ARBA" id="ARBA00023125"/>
    </source>
</evidence>
<evidence type="ECO:0000313" key="6">
    <source>
        <dbReference type="Proteomes" id="UP000077315"/>
    </source>
</evidence>
<dbReference type="SUPFAM" id="SSF47095">
    <property type="entry name" value="HMG-box"/>
    <property type="match status" value="2"/>
</dbReference>
<feature type="compositionally biased region" description="Basic residues" evidence="3">
    <location>
        <begin position="298"/>
        <end position="318"/>
    </location>
</feature>
<keyword evidence="2" id="KW-0539">Nucleus</keyword>
<dbReference type="VEuPathDB" id="FungiDB:PHYBLDRAFT_123376"/>
<feature type="compositionally biased region" description="Polar residues" evidence="3">
    <location>
        <begin position="283"/>
        <end position="297"/>
    </location>
</feature>
<organism evidence="5 6">
    <name type="scientific">Phycomyces blakesleeanus (strain ATCC 8743b / DSM 1359 / FGSC 10004 / NBRC 33097 / NRRL 1555)</name>
    <dbReference type="NCBI Taxonomy" id="763407"/>
    <lineage>
        <taxon>Eukaryota</taxon>
        <taxon>Fungi</taxon>
        <taxon>Fungi incertae sedis</taxon>
        <taxon>Mucoromycota</taxon>
        <taxon>Mucoromycotina</taxon>
        <taxon>Mucoromycetes</taxon>
        <taxon>Mucorales</taxon>
        <taxon>Phycomycetaceae</taxon>
        <taxon>Phycomyces</taxon>
    </lineage>
</organism>
<evidence type="ECO:0000259" key="4">
    <source>
        <dbReference type="PROSITE" id="PS50118"/>
    </source>
</evidence>
<feature type="region of interest" description="Disordered" evidence="3">
    <location>
        <begin position="274"/>
        <end position="326"/>
    </location>
</feature>
<dbReference type="GeneID" id="28989829"/>
<dbReference type="STRING" id="763407.A0A167NJD7"/>
<accession>A0A167NJD7</accession>
<dbReference type="PROSITE" id="PS50118">
    <property type="entry name" value="HMG_BOX_2"/>
    <property type="match status" value="2"/>
</dbReference>
<name>A0A167NJD7_PHYB8</name>
<dbReference type="Proteomes" id="UP000077315">
    <property type="component" value="Unassembled WGS sequence"/>
</dbReference>
<dbReference type="GO" id="GO:0003677">
    <property type="term" value="F:DNA binding"/>
    <property type="evidence" value="ECO:0007669"/>
    <property type="project" value="UniProtKB-UniRule"/>
</dbReference>
<feature type="DNA-binding region" description="HMG box" evidence="2">
    <location>
        <begin position="195"/>
        <end position="263"/>
    </location>
</feature>
<dbReference type="PANTHER" id="PTHR48112">
    <property type="entry name" value="HIGH MOBILITY GROUP PROTEIN DSP1"/>
    <property type="match status" value="1"/>
</dbReference>
<dbReference type="PANTHER" id="PTHR48112:SF22">
    <property type="entry name" value="MITOCHONDRIAL TRANSCRIPTION FACTOR A, ISOFORM B"/>
    <property type="match status" value="1"/>
</dbReference>
<sequence length="425" mass="47796">MAWSQSGGPKGRPTSDEYHASPMADLDHHYLPPIMASQSTPSPCMSAVTPKEWPETFGCEAIILETPLPHAPPKQSYQQIVRADSPALTHLVPPEAIRVAEQEEQEEAMGSTNHQPFLTYPSFLLMKHMHSQTQVATSPSFPISYSPTLSLNSNSTLYQPTHQDQCNLTMHPQRGNEQVDALGSIAQLSSSQKRLKRPPNAYLLFNRAMRHRLLEESPKRTVAEISKEIGDRWKVLEQSERDRYIEEARMLKEDHQREHPDFIYTRRSKAELADSRRFKGGKTTDSNGICETNTAKVSKQKKPKLKNGRDPRGRKKKQDCHPSGPKHPMSGFLFYAATVRGHVAATLPGSTIGPISKIIGANWRAMTAECRLPFLEKATADKARYAKEMQYYMASVRSKGTQPNEVDDEMVATVSQMVNHNQQLL</sequence>
<dbReference type="Pfam" id="PF00505">
    <property type="entry name" value="HMG_box"/>
    <property type="match status" value="2"/>
</dbReference>
<keyword evidence="1 2" id="KW-0238">DNA-binding</keyword>
<gene>
    <name evidence="5" type="ORF">PHYBLDRAFT_123376</name>
</gene>
<dbReference type="SMART" id="SM00398">
    <property type="entry name" value="HMG"/>
    <property type="match status" value="2"/>
</dbReference>
<dbReference type="RefSeq" id="XP_018294100.1">
    <property type="nucleotide sequence ID" value="XM_018428923.1"/>
</dbReference>
<dbReference type="GO" id="GO:0005634">
    <property type="term" value="C:nucleus"/>
    <property type="evidence" value="ECO:0007669"/>
    <property type="project" value="UniProtKB-UniRule"/>
</dbReference>
<feature type="domain" description="HMG box" evidence="4">
    <location>
        <begin position="195"/>
        <end position="263"/>
    </location>
</feature>
<dbReference type="InterPro" id="IPR036910">
    <property type="entry name" value="HMG_box_dom_sf"/>
</dbReference>
<reference evidence="6" key="1">
    <citation type="submission" date="2015-06" db="EMBL/GenBank/DDBJ databases">
        <title>Expansion of signal transduction pathways in fungi by whole-genome duplication.</title>
        <authorList>
            <consortium name="DOE Joint Genome Institute"/>
            <person name="Corrochano L.M."/>
            <person name="Kuo A."/>
            <person name="Marcet-Houben M."/>
            <person name="Polaino S."/>
            <person name="Salamov A."/>
            <person name="Villalobos J.M."/>
            <person name="Alvarez M.I."/>
            <person name="Avalos J."/>
            <person name="Benito E.P."/>
            <person name="Benoit I."/>
            <person name="Burger G."/>
            <person name="Camino L.P."/>
            <person name="Canovas D."/>
            <person name="Cerda-Olmedo E."/>
            <person name="Cheng J.-F."/>
            <person name="Dominguez A."/>
            <person name="Elias M."/>
            <person name="Eslava A.P."/>
            <person name="Glaser F."/>
            <person name="Grimwood J."/>
            <person name="Gutierrez G."/>
            <person name="Heitman J."/>
            <person name="Henrissat B."/>
            <person name="Iturriaga E.A."/>
            <person name="Lang B.F."/>
            <person name="Lavin J.L."/>
            <person name="Lee S."/>
            <person name="Li W."/>
            <person name="Lindquist E."/>
            <person name="Lopez-Garcia S."/>
            <person name="Luque E.M."/>
            <person name="Marcos A.T."/>
            <person name="Martin J."/>
            <person name="McCluskey K."/>
            <person name="Medina H.R."/>
            <person name="Miralles-Duran A."/>
            <person name="Miyazaki A."/>
            <person name="Munoz-Torres E."/>
            <person name="Oguiza J.A."/>
            <person name="Ohm R."/>
            <person name="Olmedo M."/>
            <person name="Orejas M."/>
            <person name="Ortiz-Castellanos L."/>
            <person name="Pisabarro A.G."/>
            <person name="Rodriguez-Romero J."/>
            <person name="Ruiz-Herrera J."/>
            <person name="Ruiz-Vazquez R."/>
            <person name="Sanz C."/>
            <person name="Schackwitz W."/>
            <person name="Schmutz J."/>
            <person name="Shahriari M."/>
            <person name="Shelest E."/>
            <person name="Silva-Franco F."/>
            <person name="Soanes D."/>
            <person name="Syed K."/>
            <person name="Tagua V.G."/>
            <person name="Talbot N.J."/>
            <person name="Thon M."/>
            <person name="De vries R.P."/>
            <person name="Wiebenga A."/>
            <person name="Yadav J.S."/>
            <person name="Braun E.L."/>
            <person name="Baker S."/>
            <person name="Garre V."/>
            <person name="Horwitz B."/>
            <person name="Torres-Martinez S."/>
            <person name="Idnurm A."/>
            <person name="Herrera-Estrella A."/>
            <person name="Gabaldon T."/>
            <person name="Grigoriev I.V."/>
        </authorList>
    </citation>
    <scope>NUCLEOTIDE SEQUENCE [LARGE SCALE GENOMIC DNA]</scope>
    <source>
        <strain evidence="6">NRRL 1555(-)</strain>
    </source>
</reference>
<dbReference type="EMBL" id="KV440976">
    <property type="protein sequence ID" value="OAD76060.1"/>
    <property type="molecule type" value="Genomic_DNA"/>
</dbReference>
<proteinExistence type="predicted"/>
<dbReference type="InParanoid" id="A0A167NJD7"/>
<evidence type="ECO:0000256" key="2">
    <source>
        <dbReference type="PROSITE-ProRule" id="PRU00267"/>
    </source>
</evidence>
<dbReference type="Gene3D" id="1.10.30.10">
    <property type="entry name" value="High mobility group box domain"/>
    <property type="match status" value="2"/>
</dbReference>
<dbReference type="AlphaFoldDB" id="A0A167NJD7"/>
<feature type="region of interest" description="Disordered" evidence="3">
    <location>
        <begin position="1"/>
        <end position="20"/>
    </location>
</feature>
<dbReference type="InterPro" id="IPR009071">
    <property type="entry name" value="HMG_box_dom"/>
</dbReference>
<dbReference type="OrthoDB" id="1919336at2759"/>
<evidence type="ECO:0000313" key="5">
    <source>
        <dbReference type="EMBL" id="OAD76060.1"/>
    </source>
</evidence>
<dbReference type="InterPro" id="IPR050342">
    <property type="entry name" value="HMGB"/>
</dbReference>